<dbReference type="EMBL" id="LAZR01006141">
    <property type="protein sequence ID" value="KKM94423.1"/>
    <property type="molecule type" value="Genomic_DNA"/>
</dbReference>
<dbReference type="InterPro" id="IPR050240">
    <property type="entry name" value="DNA_pol_type-B"/>
</dbReference>
<dbReference type="EC" id="2.7.7.7" evidence="2"/>
<gene>
    <name evidence="9" type="ORF">LCGC14_1198440</name>
</gene>
<evidence type="ECO:0000259" key="8">
    <source>
        <dbReference type="Pfam" id="PF00136"/>
    </source>
</evidence>
<sequence length="458" mass="52900">MSSCVIIFDVTGMYPYIVMGKNISPEMKEVHEVMGVRVVKFRKDKMGLIPQVIKLSVDAREGFRKLRLEAETDELREKYAGMEKSAKVGANATYGVMLYPPFRLYDKDCAEAITDAGRRIIRRLRARCLKENIANQRLKKLIEEVLYGDTDSLFILLNCSYKNTKAIKAVSEYLNNELKILCEEQGYRVDVEGKVESVFERIVFKYRPAKTHERSFAESISGKMVVGAKKKYAGKRRWVEGRGFVDEHYIKGFGRSDVSIYTKQTYEALWEAILDKASIDEAVRVIRKAWLDVDKQSWYTLSVPRGVRANFKEYTEDAKRGGHIAATLYMIDNLGIEYNPMIKPRAVRVKPKTLHGKERKLPDTKRIALLNGMTEPPKAILREFDIDYYEQAKTILERPFELLIISLGRQWSEATHGTRQRTLDSMFGEISRKKEEKERLDSRLEASFNKIASRQDQL</sequence>
<evidence type="ECO:0000256" key="4">
    <source>
        <dbReference type="ARBA" id="ARBA00022695"/>
    </source>
</evidence>
<name>A0A0F9LM41_9ZZZZ</name>
<dbReference type="AlphaFoldDB" id="A0A0F9LM41"/>
<keyword evidence="3" id="KW-0808">Transferase</keyword>
<dbReference type="PANTHER" id="PTHR10322:SF23">
    <property type="entry name" value="DNA POLYMERASE DELTA CATALYTIC SUBUNIT"/>
    <property type="match status" value="1"/>
</dbReference>
<evidence type="ECO:0000256" key="7">
    <source>
        <dbReference type="ARBA" id="ARBA00049244"/>
    </source>
</evidence>
<dbReference type="Gene3D" id="1.10.132.60">
    <property type="entry name" value="DNA polymerase family B, C-terminal domain"/>
    <property type="match status" value="1"/>
</dbReference>
<evidence type="ECO:0000256" key="5">
    <source>
        <dbReference type="ARBA" id="ARBA00022932"/>
    </source>
</evidence>
<dbReference type="Pfam" id="PF00136">
    <property type="entry name" value="DNA_pol_B"/>
    <property type="match status" value="1"/>
</dbReference>
<dbReference type="GO" id="GO:0006261">
    <property type="term" value="P:DNA-templated DNA replication"/>
    <property type="evidence" value="ECO:0007669"/>
    <property type="project" value="TreeGrafter"/>
</dbReference>
<evidence type="ECO:0000256" key="6">
    <source>
        <dbReference type="ARBA" id="ARBA00023125"/>
    </source>
</evidence>
<protein>
    <recommendedName>
        <fullName evidence="2">DNA-directed DNA polymerase</fullName>
        <ecNumber evidence="2">2.7.7.7</ecNumber>
    </recommendedName>
</protein>
<feature type="domain" description="DNA-directed DNA polymerase family B multifunctional" evidence="8">
    <location>
        <begin position="3"/>
        <end position="199"/>
    </location>
</feature>
<dbReference type="PROSITE" id="PS00116">
    <property type="entry name" value="DNA_POLYMERASE_B"/>
    <property type="match status" value="1"/>
</dbReference>
<dbReference type="GO" id="GO:0003887">
    <property type="term" value="F:DNA-directed DNA polymerase activity"/>
    <property type="evidence" value="ECO:0007669"/>
    <property type="project" value="UniProtKB-KW"/>
</dbReference>
<dbReference type="GO" id="GO:0003677">
    <property type="term" value="F:DNA binding"/>
    <property type="evidence" value="ECO:0007669"/>
    <property type="project" value="UniProtKB-KW"/>
</dbReference>
<dbReference type="InterPro" id="IPR006172">
    <property type="entry name" value="DNA-dir_DNA_pol_B"/>
</dbReference>
<keyword evidence="4" id="KW-0548">Nucleotidyltransferase</keyword>
<keyword evidence="5" id="KW-0239">DNA-directed DNA polymerase</keyword>
<comment type="catalytic activity">
    <reaction evidence="7">
        <text>DNA(n) + a 2'-deoxyribonucleoside 5'-triphosphate = DNA(n+1) + diphosphate</text>
        <dbReference type="Rhea" id="RHEA:22508"/>
        <dbReference type="Rhea" id="RHEA-COMP:17339"/>
        <dbReference type="Rhea" id="RHEA-COMP:17340"/>
        <dbReference type="ChEBI" id="CHEBI:33019"/>
        <dbReference type="ChEBI" id="CHEBI:61560"/>
        <dbReference type="ChEBI" id="CHEBI:173112"/>
        <dbReference type="EC" id="2.7.7.7"/>
    </reaction>
</comment>
<dbReference type="InterPro" id="IPR042087">
    <property type="entry name" value="DNA_pol_B_thumb"/>
</dbReference>
<dbReference type="SUPFAM" id="SSF56672">
    <property type="entry name" value="DNA/RNA polymerases"/>
    <property type="match status" value="1"/>
</dbReference>
<evidence type="ECO:0000256" key="3">
    <source>
        <dbReference type="ARBA" id="ARBA00022679"/>
    </source>
</evidence>
<comment type="similarity">
    <text evidence="1">Belongs to the DNA polymerase type-B family.</text>
</comment>
<dbReference type="InterPro" id="IPR023211">
    <property type="entry name" value="DNA_pol_palm_dom_sf"/>
</dbReference>
<dbReference type="Gene3D" id="3.90.1600.10">
    <property type="entry name" value="Palm domain of DNA polymerase"/>
    <property type="match status" value="1"/>
</dbReference>
<evidence type="ECO:0000256" key="1">
    <source>
        <dbReference type="ARBA" id="ARBA00005755"/>
    </source>
</evidence>
<dbReference type="PRINTS" id="PR00106">
    <property type="entry name" value="DNAPOLB"/>
</dbReference>
<proteinExistence type="inferred from homology"/>
<dbReference type="GO" id="GO:0000166">
    <property type="term" value="F:nucleotide binding"/>
    <property type="evidence" value="ECO:0007669"/>
    <property type="project" value="InterPro"/>
</dbReference>
<organism evidence="9">
    <name type="scientific">marine sediment metagenome</name>
    <dbReference type="NCBI Taxonomy" id="412755"/>
    <lineage>
        <taxon>unclassified sequences</taxon>
        <taxon>metagenomes</taxon>
        <taxon>ecological metagenomes</taxon>
    </lineage>
</organism>
<comment type="caution">
    <text evidence="9">The sequence shown here is derived from an EMBL/GenBank/DDBJ whole genome shotgun (WGS) entry which is preliminary data.</text>
</comment>
<dbReference type="PANTHER" id="PTHR10322">
    <property type="entry name" value="DNA POLYMERASE CATALYTIC SUBUNIT"/>
    <property type="match status" value="1"/>
</dbReference>
<dbReference type="InterPro" id="IPR017964">
    <property type="entry name" value="DNA-dir_DNA_pol_B_CS"/>
</dbReference>
<reference evidence="9" key="1">
    <citation type="journal article" date="2015" name="Nature">
        <title>Complex archaea that bridge the gap between prokaryotes and eukaryotes.</title>
        <authorList>
            <person name="Spang A."/>
            <person name="Saw J.H."/>
            <person name="Jorgensen S.L."/>
            <person name="Zaremba-Niedzwiedzka K."/>
            <person name="Martijn J."/>
            <person name="Lind A.E."/>
            <person name="van Eijk R."/>
            <person name="Schleper C."/>
            <person name="Guy L."/>
            <person name="Ettema T.J."/>
        </authorList>
    </citation>
    <scope>NUCLEOTIDE SEQUENCE</scope>
</reference>
<dbReference type="InterPro" id="IPR043502">
    <property type="entry name" value="DNA/RNA_pol_sf"/>
</dbReference>
<evidence type="ECO:0000256" key="2">
    <source>
        <dbReference type="ARBA" id="ARBA00012417"/>
    </source>
</evidence>
<accession>A0A0F9LM41</accession>
<keyword evidence="6" id="KW-0238">DNA-binding</keyword>
<dbReference type="InterPro" id="IPR006134">
    <property type="entry name" value="DNA-dir_DNA_pol_B_multi_dom"/>
</dbReference>
<evidence type="ECO:0000313" key="9">
    <source>
        <dbReference type="EMBL" id="KKM94423.1"/>
    </source>
</evidence>